<accession>A0AA96NAS7</accession>
<keyword evidence="3" id="KW-1185">Reference proteome</keyword>
<sequence>MSSGTTHYTAVVDITETTREESPSASYDRRHSAPKPTGERTKSDVLKLVLRDDTLPGLAEKLASHLAIHTTQKASA</sequence>
<dbReference type="EMBL" id="OR613467">
    <property type="protein sequence ID" value="WNT44351.1"/>
    <property type="molecule type" value="Genomic_DNA"/>
</dbReference>
<organism evidence="2 3">
    <name type="scientific">Microbacterium phage Mabodamaca</name>
    <dbReference type="NCBI Taxonomy" id="3078574"/>
    <lineage>
        <taxon>Viruses</taxon>
        <taxon>Duplodnaviria</taxon>
        <taxon>Heunggongvirae</taxon>
        <taxon>Uroviricota</taxon>
        <taxon>Caudoviricetes</taxon>
        <taxon>Casidaviridae</taxon>
        <taxon>Mabodamacavirus</taxon>
        <taxon>Mabodamacavirus mabodamaca</taxon>
    </lineage>
</organism>
<evidence type="ECO:0000256" key="1">
    <source>
        <dbReference type="SAM" id="MobiDB-lite"/>
    </source>
</evidence>
<feature type="compositionally biased region" description="Basic and acidic residues" evidence="1">
    <location>
        <begin position="16"/>
        <end position="43"/>
    </location>
</feature>
<dbReference type="Proteomes" id="UP001305869">
    <property type="component" value="Segment"/>
</dbReference>
<evidence type="ECO:0000313" key="3">
    <source>
        <dbReference type="Proteomes" id="UP001305869"/>
    </source>
</evidence>
<protein>
    <submittedName>
        <fullName evidence="2">Uncharacterized protein</fullName>
    </submittedName>
</protein>
<reference evidence="2 3" key="1">
    <citation type="submission" date="2023-09" db="EMBL/GenBank/DDBJ databases">
        <authorList>
            <person name="Astacio K.C."/>
            <person name="Barreto J.C."/>
            <person name="Colon C.A."/>
            <person name="Dejesus A.I."/>
            <person name="Gragirenes D.A."/>
            <person name="Navarro A."/>
            <person name="Negron R.A."/>
            <person name="Nunez P.S."/>
            <person name="Ortiz C.A."/>
            <person name="Ortiz A.Y."/>
            <person name="Roman V.A."/>
            <person name="Sanchez M.A."/>
            <person name="Serrano K.M."/>
            <person name="Klyczek K."/>
            <person name="Ko C."/>
            <person name="Russell D.A."/>
            <person name="Jacobs-Sera D."/>
            <person name="Hatfull G.F."/>
        </authorList>
    </citation>
    <scope>NUCLEOTIDE SEQUENCE [LARGE SCALE GENOMIC DNA]</scope>
</reference>
<gene>
    <name evidence="2" type="primary">33</name>
    <name evidence="2" type="ORF">SEA_MABODAMACA_33</name>
</gene>
<name>A0AA96NAS7_9CAUD</name>
<proteinExistence type="predicted"/>
<evidence type="ECO:0000313" key="2">
    <source>
        <dbReference type="EMBL" id="WNT44351.1"/>
    </source>
</evidence>
<feature type="region of interest" description="Disordered" evidence="1">
    <location>
        <begin position="1"/>
        <end position="43"/>
    </location>
</feature>